<organism evidence="2 3">
    <name type="scientific">Andreesenia angusta</name>
    <dbReference type="NCBI Taxonomy" id="39480"/>
    <lineage>
        <taxon>Bacteria</taxon>
        <taxon>Bacillati</taxon>
        <taxon>Bacillota</taxon>
        <taxon>Tissierellia</taxon>
        <taxon>Tissierellales</taxon>
        <taxon>Gottschalkiaceae</taxon>
        <taxon>Andreesenia</taxon>
    </lineage>
</organism>
<accession>A0A1S1V6R5</accession>
<dbReference type="Proteomes" id="UP000180254">
    <property type="component" value="Unassembled WGS sequence"/>
</dbReference>
<evidence type="ECO:0000313" key="2">
    <source>
        <dbReference type="EMBL" id="OHW62204.1"/>
    </source>
</evidence>
<dbReference type="OrthoDB" id="9809324at2"/>
<dbReference type="PANTHER" id="PTHR43581">
    <property type="entry name" value="ATP/GTP PHOSPHATASE"/>
    <property type="match status" value="1"/>
</dbReference>
<dbReference type="Gene3D" id="3.40.50.300">
    <property type="entry name" value="P-loop containing nucleotide triphosphate hydrolases"/>
    <property type="match status" value="1"/>
</dbReference>
<dbReference type="STRING" id="39480.EUAN_12730"/>
<dbReference type="InterPro" id="IPR027417">
    <property type="entry name" value="P-loop_NTPase"/>
</dbReference>
<dbReference type="RefSeq" id="WP_084655792.1">
    <property type="nucleotide sequence ID" value="NZ_MKIE01000004.1"/>
</dbReference>
<sequence length="576" mass="66200">MSHSNMFVKKLYIDKFRNLNDIEIPVAKRLTIISGHNGIGKSNILSLISSGSGTKKFKAQNGQSFHPEFYDFFHINESELNDDYKCFLEYVNNPKDPSDSSYHFCKSLTLKDDSNSNRAIRIIPRTSNYLDDSKTVKETQSEVKEKLNIGPDARVPMPTIYLSLSRLYPLGESDAKTSALNKSSRIISNQGHEEYRTWYNSVLKKSIASDVDSLSIIKKHKIEKTSYYMDISSATSLTQSIGQDNLGNIISALVDFFVISKDPEYQGGILCIDEVDVSLHPYAQLKLMELLVKLSDELNLQVIVSTHSLTILKEILRLQKSNPELYKLVYLKDPIAPFISEVDNYKSLKADLFIESNPVLPKVKIYFEDPSTNRLFSLLIGAAQRLGILESSFNLSKYDIVDVQLGCDNLLKLNEKDSYFNNVCIVLDGDARSKTKVKVSENLSFTPLLRSLSTRNTEPNVVFLPNYFPPESYLYRILYDYFIRDNQTFWRSLDRNPETTHYTKRYVEEHLILDSKNFDNDDLRNISEDLFTFAEKTDIIYSYYSEEDKSQELSKFITSFVEGLKILEKRLYAARY</sequence>
<dbReference type="InterPro" id="IPR041685">
    <property type="entry name" value="AAA_GajA/Old/RecF-like"/>
</dbReference>
<reference evidence="2 3" key="1">
    <citation type="submission" date="2016-09" db="EMBL/GenBank/DDBJ databases">
        <title>Genome sequence of Eubacterium angustum.</title>
        <authorList>
            <person name="Poehlein A."/>
            <person name="Daniel R."/>
        </authorList>
    </citation>
    <scope>NUCLEOTIDE SEQUENCE [LARGE SCALE GENOMIC DNA]</scope>
    <source>
        <strain evidence="2 3">DSM 1989</strain>
    </source>
</reference>
<name>A0A1S1V6R5_9FIRM</name>
<comment type="caution">
    <text evidence="2">The sequence shown here is derived from an EMBL/GenBank/DDBJ whole genome shotgun (WGS) entry which is preliminary data.</text>
</comment>
<evidence type="ECO:0000259" key="1">
    <source>
        <dbReference type="Pfam" id="PF13175"/>
    </source>
</evidence>
<dbReference type="Pfam" id="PF13175">
    <property type="entry name" value="AAA_15"/>
    <property type="match status" value="1"/>
</dbReference>
<evidence type="ECO:0000313" key="3">
    <source>
        <dbReference type="Proteomes" id="UP000180254"/>
    </source>
</evidence>
<dbReference type="AlphaFoldDB" id="A0A1S1V6R5"/>
<dbReference type="CDD" id="cd00267">
    <property type="entry name" value="ABC_ATPase"/>
    <property type="match status" value="1"/>
</dbReference>
<feature type="domain" description="Endonuclease GajA/Old nuclease/RecF-like AAA" evidence="1">
    <location>
        <begin position="6"/>
        <end position="311"/>
    </location>
</feature>
<protein>
    <submittedName>
        <fullName evidence="2">DNA replication and repair protein RecF</fullName>
    </submittedName>
</protein>
<dbReference type="EMBL" id="MKIE01000004">
    <property type="protein sequence ID" value="OHW62204.1"/>
    <property type="molecule type" value="Genomic_DNA"/>
</dbReference>
<keyword evidence="3" id="KW-1185">Reference proteome</keyword>
<gene>
    <name evidence="2" type="primary">recF_1</name>
    <name evidence="2" type="ORF">EUAN_12730</name>
</gene>
<dbReference type="SUPFAM" id="SSF52540">
    <property type="entry name" value="P-loop containing nucleoside triphosphate hydrolases"/>
    <property type="match status" value="1"/>
</dbReference>
<dbReference type="PANTHER" id="PTHR43581:SF4">
    <property type="entry name" value="ATP_GTP PHOSPHATASE"/>
    <property type="match status" value="1"/>
</dbReference>
<proteinExistence type="predicted"/>
<dbReference type="InterPro" id="IPR051396">
    <property type="entry name" value="Bact_Antivir_Def_Nuclease"/>
</dbReference>